<comment type="subcellular location">
    <subcellularLocation>
        <location evidence="2 12">Cell membrane</location>
        <topology evidence="2 12">Lipid-anchor</topology>
    </subcellularLocation>
</comment>
<evidence type="ECO:0000256" key="13">
    <source>
        <dbReference type="SAM" id="MobiDB-lite"/>
    </source>
</evidence>
<keyword evidence="11 12" id="KW-0449">Lipoprotein</keyword>
<dbReference type="KEGG" id="cfem:HCR03_12795"/>
<dbReference type="PANTHER" id="PTHR30570:SF4">
    <property type="entry name" value="PHOSPHATE-BINDING PROTEIN PSTS 1"/>
    <property type="match status" value="1"/>
</dbReference>
<evidence type="ECO:0000256" key="10">
    <source>
        <dbReference type="ARBA" id="ARBA00023139"/>
    </source>
</evidence>
<keyword evidence="8 12" id="KW-0732">Signal</keyword>
<comment type="subunit">
    <text evidence="4 12">The complex is composed of two ATP-binding proteins (PstB), two transmembrane proteins (PstC and PstA) and a solute-binding protein (PstS).</text>
</comment>
<feature type="signal peptide" evidence="12">
    <location>
        <begin position="1"/>
        <end position="37"/>
    </location>
</feature>
<reference evidence="15 16" key="1">
    <citation type="submission" date="2020-08" db="EMBL/GenBank/DDBJ databases">
        <title>The isolate Caproiciproducens sp. 7D4C2 produces n-caproate at mildly acidic conditions from hexoses: genome and rBOX comparison with related strains and chain-elongating bacteria.</title>
        <authorList>
            <person name="Esquivel-Elizondo S."/>
            <person name="Bagci C."/>
            <person name="Temovska M."/>
            <person name="Jeon B.S."/>
            <person name="Bessarab I."/>
            <person name="Williams R.B.H."/>
            <person name="Huson D.H."/>
            <person name="Angenent L.T."/>
        </authorList>
    </citation>
    <scope>NUCLEOTIDE SEQUENCE [LARGE SCALE GENOMIC DNA]</scope>
    <source>
        <strain evidence="15 16">7D4C2</strain>
    </source>
</reference>
<evidence type="ECO:0000256" key="8">
    <source>
        <dbReference type="ARBA" id="ARBA00022729"/>
    </source>
</evidence>
<dbReference type="GO" id="GO:0006817">
    <property type="term" value="P:phosphate ion transport"/>
    <property type="evidence" value="ECO:0007669"/>
    <property type="project" value="UniProtKB-UniRule"/>
</dbReference>
<keyword evidence="7 12" id="KW-0592">Phosphate transport</keyword>
<evidence type="ECO:0000256" key="5">
    <source>
        <dbReference type="ARBA" id="ARBA00022448"/>
    </source>
</evidence>
<dbReference type="GO" id="GO:0042301">
    <property type="term" value="F:phosphate ion binding"/>
    <property type="evidence" value="ECO:0007669"/>
    <property type="project" value="UniProtKB-UniRule"/>
</dbReference>
<accession>A0A7G8T7L9</accession>
<evidence type="ECO:0000256" key="2">
    <source>
        <dbReference type="ARBA" id="ARBA00004193"/>
    </source>
</evidence>
<evidence type="ECO:0000256" key="12">
    <source>
        <dbReference type="RuleBase" id="RU367119"/>
    </source>
</evidence>
<comment type="function">
    <text evidence="1">Part of the ABC transporter complex PstSACB involved in phosphate import.</text>
</comment>
<organism evidence="15 16">
    <name type="scientific">Caproicibacter fermentans</name>
    <dbReference type="NCBI Taxonomy" id="2576756"/>
    <lineage>
        <taxon>Bacteria</taxon>
        <taxon>Bacillati</taxon>
        <taxon>Bacillota</taxon>
        <taxon>Clostridia</taxon>
        <taxon>Eubacteriales</taxon>
        <taxon>Acutalibacteraceae</taxon>
        <taxon>Caproicibacter</taxon>
    </lineage>
</organism>
<dbReference type="InterPro" id="IPR011862">
    <property type="entry name" value="Phos-bd"/>
</dbReference>
<dbReference type="AlphaFoldDB" id="A0A7G8T7L9"/>
<protein>
    <recommendedName>
        <fullName evidence="12">Phosphate-binding protein</fullName>
    </recommendedName>
</protein>
<keyword evidence="5 12" id="KW-0813">Transport</keyword>
<keyword evidence="10 12" id="KW-0564">Palmitate</keyword>
<dbReference type="Gene3D" id="3.40.190.10">
    <property type="entry name" value="Periplasmic binding protein-like II"/>
    <property type="match status" value="2"/>
</dbReference>
<keyword evidence="9" id="KW-0472">Membrane</keyword>
<evidence type="ECO:0000256" key="1">
    <source>
        <dbReference type="ARBA" id="ARBA00002841"/>
    </source>
</evidence>
<dbReference type="InterPro" id="IPR024370">
    <property type="entry name" value="PBP_domain"/>
</dbReference>
<dbReference type="GO" id="GO:0005886">
    <property type="term" value="C:plasma membrane"/>
    <property type="evidence" value="ECO:0007669"/>
    <property type="project" value="UniProtKB-SubCell"/>
</dbReference>
<keyword evidence="6 12" id="KW-1003">Cell membrane</keyword>
<evidence type="ECO:0000256" key="3">
    <source>
        <dbReference type="ARBA" id="ARBA00008725"/>
    </source>
</evidence>
<evidence type="ECO:0000256" key="6">
    <source>
        <dbReference type="ARBA" id="ARBA00022475"/>
    </source>
</evidence>
<comment type="similarity">
    <text evidence="3 12">Belongs to the PstS family.</text>
</comment>
<dbReference type="Proteomes" id="UP000515909">
    <property type="component" value="Chromosome"/>
</dbReference>
<evidence type="ECO:0000259" key="14">
    <source>
        <dbReference type="Pfam" id="PF12849"/>
    </source>
</evidence>
<dbReference type="CDD" id="cd13653">
    <property type="entry name" value="PBP2_phosphate_like_1"/>
    <property type="match status" value="1"/>
</dbReference>
<gene>
    <name evidence="15" type="ORF">HCR03_12795</name>
</gene>
<evidence type="ECO:0000256" key="4">
    <source>
        <dbReference type="ARBA" id="ARBA00011529"/>
    </source>
</evidence>
<feature type="chain" id="PRO_5039762032" description="Phosphate-binding protein" evidence="12">
    <location>
        <begin position="38"/>
        <end position="332"/>
    </location>
</feature>
<evidence type="ECO:0000256" key="11">
    <source>
        <dbReference type="ARBA" id="ARBA00023288"/>
    </source>
</evidence>
<feature type="region of interest" description="Disordered" evidence="13">
    <location>
        <begin position="38"/>
        <end position="58"/>
    </location>
</feature>
<evidence type="ECO:0000313" key="16">
    <source>
        <dbReference type="Proteomes" id="UP000515909"/>
    </source>
</evidence>
<dbReference type="PANTHER" id="PTHR30570">
    <property type="entry name" value="PERIPLASMIC PHOSPHATE BINDING COMPONENT OF PHOSPHATE ABC TRANSPORTER"/>
    <property type="match status" value="1"/>
</dbReference>
<dbReference type="EMBL" id="CP060286">
    <property type="protein sequence ID" value="QNK39610.1"/>
    <property type="molecule type" value="Genomic_DNA"/>
</dbReference>
<evidence type="ECO:0000256" key="7">
    <source>
        <dbReference type="ARBA" id="ARBA00022592"/>
    </source>
</evidence>
<dbReference type="Pfam" id="PF12849">
    <property type="entry name" value="PBP_like_2"/>
    <property type="match status" value="1"/>
</dbReference>
<feature type="compositionally biased region" description="Low complexity" evidence="13">
    <location>
        <begin position="42"/>
        <end position="58"/>
    </location>
</feature>
<name>A0A7G8T7L9_9FIRM</name>
<comment type="function">
    <text evidence="12">Involved in the system for phosphate transport across the cytoplasmic membrane.</text>
</comment>
<dbReference type="SUPFAM" id="SSF53850">
    <property type="entry name" value="Periplasmic binding protein-like II"/>
    <property type="match status" value="1"/>
</dbReference>
<proteinExistence type="inferred from homology"/>
<evidence type="ECO:0000313" key="15">
    <source>
        <dbReference type="EMBL" id="QNK39610.1"/>
    </source>
</evidence>
<dbReference type="InterPro" id="IPR050811">
    <property type="entry name" value="Phosphate_ABC_transporter"/>
</dbReference>
<dbReference type="NCBIfam" id="TIGR02136">
    <property type="entry name" value="ptsS_2"/>
    <property type="match status" value="1"/>
</dbReference>
<evidence type="ECO:0000256" key="9">
    <source>
        <dbReference type="ARBA" id="ARBA00023136"/>
    </source>
</evidence>
<sequence length="332" mass="35298">MESRTERKEKMIRRSYMKKYLSILMIAAMLIGTTACSSGTNASSQTPSSQAGSSEAASSEAVSSEAGVTGSCTISGSSALYPLVKNALDAFKQKNPDASVTLNAGGSGTGLKQSADGTVDIGMSDVFADEKLTEDQAKTLVDHKVCVITMAPIVNADVAEKVTSLTTQQLTDIFTAKTKNWKEVGGPDEPITLVTRPSTSGTRALFKSYALNGADEASNKSLETDDSGTLLQTVSQHKGAIGYVALSYLIQPNENIKTMAIDGVEPTLENTYAGKYKVWGYEHMYTKGDAAGVAKALIDYMQSDEYGKIMEGLGYNVASKMTVERQDPGPKK</sequence>
<feature type="domain" description="PBP" evidence="14">
    <location>
        <begin position="62"/>
        <end position="305"/>
    </location>
</feature>